<proteinExistence type="predicted"/>
<name>A0AAD9L6H8_PAPLA</name>
<gene>
    <name evidence="2" type="ORF">DB88DRAFT_483842</name>
</gene>
<reference evidence="2" key="1">
    <citation type="submission" date="2023-02" db="EMBL/GenBank/DDBJ databases">
        <title>Identification and recombinant expression of a fungal hydrolase from Papiliotrema laurentii that hydrolyzes apple cutin and clears colloidal polyester polyurethane.</title>
        <authorList>
            <consortium name="DOE Joint Genome Institute"/>
            <person name="Roman V.A."/>
            <person name="Bojanowski C."/>
            <person name="Crable B.R."/>
            <person name="Wagner D.N."/>
            <person name="Hung C.S."/>
            <person name="Nadeau L.J."/>
            <person name="Schratz L."/>
            <person name="Haridas S."/>
            <person name="Pangilinan J."/>
            <person name="Lipzen A."/>
            <person name="Na H."/>
            <person name="Yan M."/>
            <person name="Ng V."/>
            <person name="Grigoriev I.V."/>
            <person name="Spatafora J.W."/>
            <person name="Barlow D."/>
            <person name="Biffinger J."/>
            <person name="Kelley-Loughnane N."/>
            <person name="Varaljay V.A."/>
            <person name="Crookes-Goodson W.J."/>
        </authorList>
    </citation>
    <scope>NUCLEOTIDE SEQUENCE</scope>
    <source>
        <strain evidence="2">5307AH</strain>
    </source>
</reference>
<sequence>MRPECAGDSCNVKPKERDHSPRGVPGDSVSRNIDPQEMGEVMVFTRRRAVATQIGYTPAEVEAYRQGYREATLLHTSQQALSAAQSTSGSRIIPERALEFASNYPLITTASMGVAAATVLFAAGRGTGWLLRRFYPTHTQSAGLSKTGLAARLDDLERRLGEQLQSSNSHTRAEFDRIHRTLVNRFEHTVNSRHGVTPTAGVVSGANQVGRAVRKDAWTGQDTAIVAFKDEMDSRLRDLEGQVIMANKDRRIELNGFRSEIMGQLKVLEDHLARLGEQGDAGSGPYSRPEPLKSAVSPEGTPEPLPLGHAHQELDPPSQPNPPDQNVVPEPKPDKSVAEEIPEARKALWDSIAATKEKYQSIMDALPERPAEMVEAWDRAAMEAEERAGRGPHINSRRSKSPGFYPPPASVRPQDAAKPETAEGVSPVAGKDDSTSPGVTGVPPRSGGETASKTDEVVENTHKVQPPQPTPSEKPKPMEPHATPAPRLGIDDSGNWRFVVSPRPHKKLTDAGWRTADVIYETTSSHNGTGPFYAFASMSSGSEVYSDVKVFLYPEFDIARLDGQLWRCERQALGEYVIKEKLGDATQPEWDGVGYAKE</sequence>
<keyword evidence="3" id="KW-1185">Reference proteome</keyword>
<comment type="caution">
    <text evidence="2">The sequence shown here is derived from an EMBL/GenBank/DDBJ whole genome shotgun (WGS) entry which is preliminary data.</text>
</comment>
<feature type="region of interest" description="Disordered" evidence="1">
    <location>
        <begin position="1"/>
        <end position="32"/>
    </location>
</feature>
<dbReference type="AlphaFoldDB" id="A0AAD9L6H8"/>
<feature type="region of interest" description="Disordered" evidence="1">
    <location>
        <begin position="377"/>
        <end position="494"/>
    </location>
</feature>
<feature type="compositionally biased region" description="Basic and acidic residues" evidence="1">
    <location>
        <begin position="331"/>
        <end position="343"/>
    </location>
</feature>
<evidence type="ECO:0000313" key="3">
    <source>
        <dbReference type="Proteomes" id="UP001182556"/>
    </source>
</evidence>
<organism evidence="2 3">
    <name type="scientific">Papiliotrema laurentii</name>
    <name type="common">Cryptococcus laurentii</name>
    <dbReference type="NCBI Taxonomy" id="5418"/>
    <lineage>
        <taxon>Eukaryota</taxon>
        <taxon>Fungi</taxon>
        <taxon>Dikarya</taxon>
        <taxon>Basidiomycota</taxon>
        <taxon>Agaricomycotina</taxon>
        <taxon>Tremellomycetes</taxon>
        <taxon>Tremellales</taxon>
        <taxon>Rhynchogastremaceae</taxon>
        <taxon>Papiliotrema</taxon>
    </lineage>
</organism>
<accession>A0AAD9L6H8</accession>
<protein>
    <submittedName>
        <fullName evidence="2">Uncharacterized protein</fullName>
    </submittedName>
</protein>
<evidence type="ECO:0000256" key="1">
    <source>
        <dbReference type="SAM" id="MobiDB-lite"/>
    </source>
</evidence>
<feature type="compositionally biased region" description="Basic and acidic residues" evidence="1">
    <location>
        <begin position="452"/>
        <end position="462"/>
    </location>
</feature>
<dbReference type="EMBL" id="JAODAN010000003">
    <property type="protein sequence ID" value="KAK1925415.1"/>
    <property type="molecule type" value="Genomic_DNA"/>
</dbReference>
<feature type="compositionally biased region" description="Basic and acidic residues" evidence="1">
    <location>
        <begin position="377"/>
        <end position="389"/>
    </location>
</feature>
<evidence type="ECO:0000313" key="2">
    <source>
        <dbReference type="EMBL" id="KAK1925415.1"/>
    </source>
</evidence>
<dbReference type="Proteomes" id="UP001182556">
    <property type="component" value="Unassembled WGS sequence"/>
</dbReference>
<feature type="region of interest" description="Disordered" evidence="1">
    <location>
        <begin position="276"/>
        <end position="343"/>
    </location>
</feature>